<comment type="cofactor">
    <cofactor evidence="2 11">
        <name>NAD(+)</name>
        <dbReference type="ChEBI" id="CHEBI:57540"/>
    </cofactor>
</comment>
<evidence type="ECO:0000256" key="10">
    <source>
        <dbReference type="ARBA" id="ARBA00023277"/>
    </source>
</evidence>
<dbReference type="Gene3D" id="3.90.25.10">
    <property type="entry name" value="UDP-galactose 4-epimerase, domain 1"/>
    <property type="match status" value="1"/>
</dbReference>
<keyword evidence="7 11" id="KW-0520">NAD</keyword>
<reference evidence="13 14" key="1">
    <citation type="submission" date="2016-10" db="EMBL/GenBank/DDBJ databases">
        <authorList>
            <person name="Varghese N."/>
            <person name="Submissions S."/>
        </authorList>
    </citation>
    <scope>NUCLEOTIDE SEQUENCE [LARGE SCALE GENOMIC DNA]</scope>
    <source>
        <strain evidence="13 14">WG10</strain>
    </source>
</reference>
<dbReference type="Pfam" id="PF01370">
    <property type="entry name" value="Epimerase"/>
    <property type="match status" value="1"/>
</dbReference>
<dbReference type="NCBIfam" id="TIGR01179">
    <property type="entry name" value="galE"/>
    <property type="match status" value="1"/>
</dbReference>
<evidence type="ECO:0000256" key="9">
    <source>
        <dbReference type="ARBA" id="ARBA00023235"/>
    </source>
</evidence>
<protein>
    <recommendedName>
        <fullName evidence="6 11">UDP-glucose 4-epimerase</fullName>
        <ecNumber evidence="5 11">5.1.3.2</ecNumber>
    </recommendedName>
</protein>
<evidence type="ECO:0000256" key="11">
    <source>
        <dbReference type="RuleBase" id="RU366046"/>
    </source>
</evidence>
<dbReference type="PANTHER" id="PTHR43725">
    <property type="entry name" value="UDP-GLUCOSE 4-EPIMERASE"/>
    <property type="match status" value="1"/>
</dbReference>
<proteinExistence type="inferred from homology"/>
<comment type="similarity">
    <text evidence="4 11">Belongs to the NAD(P)-dependent epimerase/dehydratase family.</text>
</comment>
<dbReference type="RefSeq" id="WP_149796659.1">
    <property type="nucleotide sequence ID" value="NZ_FMYT01000004.1"/>
</dbReference>
<evidence type="ECO:0000256" key="2">
    <source>
        <dbReference type="ARBA" id="ARBA00001911"/>
    </source>
</evidence>
<dbReference type="EMBL" id="FMYT01000004">
    <property type="protein sequence ID" value="SDC29714.1"/>
    <property type="molecule type" value="Genomic_DNA"/>
</dbReference>
<comment type="pathway">
    <text evidence="3 11">Carbohydrate metabolism; galactose metabolism.</text>
</comment>
<dbReference type="InterPro" id="IPR001509">
    <property type="entry name" value="Epimerase_deHydtase"/>
</dbReference>
<dbReference type="InterPro" id="IPR036291">
    <property type="entry name" value="NAD(P)-bd_dom_sf"/>
</dbReference>
<dbReference type="GO" id="GO:0033499">
    <property type="term" value="P:galactose catabolic process via UDP-galactose, Leloir pathway"/>
    <property type="evidence" value="ECO:0007669"/>
    <property type="project" value="TreeGrafter"/>
</dbReference>
<evidence type="ECO:0000256" key="5">
    <source>
        <dbReference type="ARBA" id="ARBA00013189"/>
    </source>
</evidence>
<dbReference type="SUPFAM" id="SSF51735">
    <property type="entry name" value="NAD(P)-binding Rossmann-fold domains"/>
    <property type="match status" value="1"/>
</dbReference>
<evidence type="ECO:0000256" key="3">
    <source>
        <dbReference type="ARBA" id="ARBA00004947"/>
    </source>
</evidence>
<dbReference type="InterPro" id="IPR005886">
    <property type="entry name" value="UDP_G4E"/>
</dbReference>
<evidence type="ECO:0000256" key="6">
    <source>
        <dbReference type="ARBA" id="ARBA00018569"/>
    </source>
</evidence>
<keyword evidence="10 11" id="KW-0119">Carbohydrate metabolism</keyword>
<evidence type="ECO:0000256" key="1">
    <source>
        <dbReference type="ARBA" id="ARBA00000083"/>
    </source>
</evidence>
<evidence type="ECO:0000313" key="13">
    <source>
        <dbReference type="EMBL" id="SDC29714.1"/>
    </source>
</evidence>
<comment type="catalytic activity">
    <reaction evidence="1 11">
        <text>UDP-alpha-D-glucose = UDP-alpha-D-galactose</text>
        <dbReference type="Rhea" id="RHEA:22168"/>
        <dbReference type="ChEBI" id="CHEBI:58885"/>
        <dbReference type="ChEBI" id="CHEBI:66914"/>
        <dbReference type="EC" id="5.1.3.2"/>
    </reaction>
</comment>
<sequence>MNILVTGGAGYIGSHVLKALLKEGHQVVTFDNLQKGHKKAIIGGKFIKGDLADKELLNQVMEKNQIEGVIHLAADSLVGESMENPGKYYRNNFANGINLLEAVVKNGVKNIVFSSTAAVYGEPDQIPIKEDNQTEPTSTYGESKLFFEKALKRYDDIYDLKYVSLRYFNAAGADPEGEIGEAHDPETHLIPIVLQTALGIRDKIYIFGDDYPTCDGSCIRDYIHVTDLAAAHVLAVEALADGKESSIYNLGNGEGYSVKEVINTVKEVTGRDFEVEVSERRAGDPAVLIASSDKIQKELNWQPQYPELEKIISTAWKWHKSGGFEIIY</sequence>
<organism evidence="13 14">
    <name type="scientific">Halanaerobium congolense</name>
    <dbReference type="NCBI Taxonomy" id="54121"/>
    <lineage>
        <taxon>Bacteria</taxon>
        <taxon>Bacillati</taxon>
        <taxon>Bacillota</taxon>
        <taxon>Clostridia</taxon>
        <taxon>Halanaerobiales</taxon>
        <taxon>Halanaerobiaceae</taxon>
        <taxon>Halanaerobium</taxon>
    </lineage>
</organism>
<keyword evidence="9 11" id="KW-0413">Isomerase</keyword>
<dbReference type="Gene3D" id="3.40.50.720">
    <property type="entry name" value="NAD(P)-binding Rossmann-like Domain"/>
    <property type="match status" value="1"/>
</dbReference>
<gene>
    <name evidence="13" type="ORF">SAMN04488597_104102</name>
</gene>
<comment type="subunit">
    <text evidence="11">Homodimer.</text>
</comment>
<dbReference type="Proteomes" id="UP000324896">
    <property type="component" value="Unassembled WGS sequence"/>
</dbReference>
<evidence type="ECO:0000313" key="14">
    <source>
        <dbReference type="Proteomes" id="UP000324896"/>
    </source>
</evidence>
<feature type="domain" description="NAD-dependent epimerase/dehydratase" evidence="12">
    <location>
        <begin position="3"/>
        <end position="251"/>
    </location>
</feature>
<keyword evidence="8" id="KW-0299">Galactose metabolism</keyword>
<dbReference type="EC" id="5.1.3.2" evidence="5 11"/>
<dbReference type="PANTHER" id="PTHR43725:SF53">
    <property type="entry name" value="UDP-ARABINOSE 4-EPIMERASE 1"/>
    <property type="match status" value="1"/>
</dbReference>
<dbReference type="GO" id="GO:0003978">
    <property type="term" value="F:UDP-glucose 4-epimerase activity"/>
    <property type="evidence" value="ECO:0007669"/>
    <property type="project" value="UniProtKB-UniRule"/>
</dbReference>
<accession>A0A1G6KFI1</accession>
<evidence type="ECO:0000256" key="8">
    <source>
        <dbReference type="ARBA" id="ARBA00023144"/>
    </source>
</evidence>
<dbReference type="CDD" id="cd05247">
    <property type="entry name" value="UDP_G4E_1_SDR_e"/>
    <property type="match status" value="1"/>
</dbReference>
<evidence type="ECO:0000259" key="12">
    <source>
        <dbReference type="Pfam" id="PF01370"/>
    </source>
</evidence>
<dbReference type="AlphaFoldDB" id="A0A1G6KFI1"/>
<evidence type="ECO:0000256" key="7">
    <source>
        <dbReference type="ARBA" id="ARBA00023027"/>
    </source>
</evidence>
<dbReference type="UniPathway" id="UPA00214"/>
<name>A0A1G6KFI1_9FIRM</name>
<evidence type="ECO:0000256" key="4">
    <source>
        <dbReference type="ARBA" id="ARBA00007637"/>
    </source>
</evidence>